<dbReference type="RefSeq" id="WP_093990128.1">
    <property type="nucleotide sequence ID" value="NZ_FXZK01000001.1"/>
</dbReference>
<feature type="transmembrane region" description="Helical" evidence="1">
    <location>
        <begin position="116"/>
        <end position="133"/>
    </location>
</feature>
<dbReference type="AlphaFoldDB" id="A0A238L900"/>
<organism evidence="2 3">
    <name type="scientific">Flavimaricola marinus</name>
    <dbReference type="NCBI Taxonomy" id="1819565"/>
    <lineage>
        <taxon>Bacteria</taxon>
        <taxon>Pseudomonadati</taxon>
        <taxon>Pseudomonadota</taxon>
        <taxon>Alphaproteobacteria</taxon>
        <taxon>Rhodobacterales</taxon>
        <taxon>Paracoccaceae</taxon>
        <taxon>Flavimaricola</taxon>
    </lineage>
</organism>
<sequence length="136" mass="14754">MIVVALLLNVALLVVASLHLMWALGVWFPIRDEERLVAMVVGLRGETRMPGPIPCALVVAGLTIAAGLPWIADGPIKQAGLIVAATVFLVRGILPFRPFWRKLTPQEPFATLDRKLYGPLCLVFSAGFALIAWKGI</sequence>
<evidence type="ECO:0000256" key="1">
    <source>
        <dbReference type="SAM" id="Phobius"/>
    </source>
</evidence>
<proteinExistence type="predicted"/>
<evidence type="ECO:0000313" key="2">
    <source>
        <dbReference type="EMBL" id="SMY05884.1"/>
    </source>
</evidence>
<feature type="transmembrane region" description="Helical" evidence="1">
    <location>
        <begin position="6"/>
        <end position="30"/>
    </location>
</feature>
<dbReference type="Pfam" id="PF13160">
    <property type="entry name" value="DUF3995"/>
    <property type="match status" value="1"/>
</dbReference>
<name>A0A238L900_9RHOB</name>
<gene>
    <name evidence="2" type="ORF">LOM8899_00005</name>
</gene>
<keyword evidence="1" id="KW-1133">Transmembrane helix</keyword>
<keyword evidence="3" id="KW-1185">Reference proteome</keyword>
<dbReference type="Proteomes" id="UP000201613">
    <property type="component" value="Unassembled WGS sequence"/>
</dbReference>
<reference evidence="2 3" key="1">
    <citation type="submission" date="2017-05" db="EMBL/GenBank/DDBJ databases">
        <authorList>
            <person name="Song R."/>
            <person name="Chenine A.L."/>
            <person name="Ruprecht R.M."/>
        </authorList>
    </citation>
    <scope>NUCLEOTIDE SEQUENCE [LARGE SCALE GENOMIC DNA]</scope>
    <source>
        <strain evidence="2 3">CECT 8899</strain>
    </source>
</reference>
<protein>
    <recommendedName>
        <fullName evidence="4">DUF3995 domain-containing protein</fullName>
    </recommendedName>
</protein>
<dbReference type="EMBL" id="FXZK01000001">
    <property type="protein sequence ID" value="SMY05884.1"/>
    <property type="molecule type" value="Genomic_DNA"/>
</dbReference>
<dbReference type="OrthoDB" id="344976at2"/>
<keyword evidence="1" id="KW-0812">Transmembrane</keyword>
<evidence type="ECO:0000313" key="3">
    <source>
        <dbReference type="Proteomes" id="UP000201613"/>
    </source>
</evidence>
<accession>A0A238L900</accession>
<feature type="transmembrane region" description="Helical" evidence="1">
    <location>
        <begin position="51"/>
        <end position="72"/>
    </location>
</feature>
<feature type="transmembrane region" description="Helical" evidence="1">
    <location>
        <begin position="78"/>
        <end position="96"/>
    </location>
</feature>
<keyword evidence="1" id="KW-0472">Membrane</keyword>
<dbReference type="InterPro" id="IPR025058">
    <property type="entry name" value="DUF3995"/>
</dbReference>
<evidence type="ECO:0008006" key="4">
    <source>
        <dbReference type="Google" id="ProtNLM"/>
    </source>
</evidence>